<reference evidence="1 2" key="1">
    <citation type="submission" date="2020-06" db="EMBL/GenBank/DDBJ databases">
        <authorList>
            <person name="Li R."/>
            <person name="Bekaert M."/>
        </authorList>
    </citation>
    <scope>NUCLEOTIDE SEQUENCE [LARGE SCALE GENOMIC DNA]</scope>
    <source>
        <strain evidence="2">wild</strain>
    </source>
</reference>
<proteinExistence type="predicted"/>
<dbReference type="Proteomes" id="UP000507470">
    <property type="component" value="Unassembled WGS sequence"/>
</dbReference>
<sequence>MSKHLPISCCLNIPVTGPVENAGKYCNEKHIRFKWNSNKAQLCKGLLDNPTSLAFLNDILDLMDSNTNDVVNALNSHLQNICTESGLLLFYNRHIVRAIKQQEWFDSECVSMKRKKCKLFNDFRATSDTGILQEYVKPKQNFHKLCDTKQQKNTNRIRKLNYVMLLKLVILVNFGNRLKISYK</sequence>
<evidence type="ECO:0000313" key="2">
    <source>
        <dbReference type="Proteomes" id="UP000507470"/>
    </source>
</evidence>
<protein>
    <submittedName>
        <fullName evidence="1">Uncharacterized protein</fullName>
    </submittedName>
</protein>
<keyword evidence="2" id="KW-1185">Reference proteome</keyword>
<name>A0A6J8DY98_MYTCO</name>
<organism evidence="1 2">
    <name type="scientific">Mytilus coruscus</name>
    <name type="common">Sea mussel</name>
    <dbReference type="NCBI Taxonomy" id="42192"/>
    <lineage>
        <taxon>Eukaryota</taxon>
        <taxon>Metazoa</taxon>
        <taxon>Spiralia</taxon>
        <taxon>Lophotrochozoa</taxon>
        <taxon>Mollusca</taxon>
        <taxon>Bivalvia</taxon>
        <taxon>Autobranchia</taxon>
        <taxon>Pteriomorphia</taxon>
        <taxon>Mytilida</taxon>
        <taxon>Mytiloidea</taxon>
        <taxon>Mytilidae</taxon>
        <taxon>Mytilinae</taxon>
        <taxon>Mytilus</taxon>
    </lineage>
</organism>
<gene>
    <name evidence="1" type="ORF">MCOR_45727</name>
</gene>
<accession>A0A6J8DY98</accession>
<dbReference type="AlphaFoldDB" id="A0A6J8DY98"/>
<dbReference type="OrthoDB" id="10469162at2759"/>
<dbReference type="EMBL" id="CACVKT020008086">
    <property type="protein sequence ID" value="CAC5412743.1"/>
    <property type="molecule type" value="Genomic_DNA"/>
</dbReference>
<evidence type="ECO:0000313" key="1">
    <source>
        <dbReference type="EMBL" id="CAC5412743.1"/>
    </source>
</evidence>